<evidence type="ECO:0000259" key="1">
    <source>
        <dbReference type="PROSITE" id="PS50404"/>
    </source>
</evidence>
<dbReference type="Pfam" id="PF22041">
    <property type="entry name" value="GST_C_7"/>
    <property type="match status" value="1"/>
</dbReference>
<sequence>MKNMRIAFFDIPSSLPQKAWSPNTWKTRYCLNFKGLPYRTEWIEYPDIEAHCVAHGIPPTSAKKIPDGRGGMKKVPAYTLPAIHDPATNTYLSNSFDIARYLDRTYPNKPHIFPHNTAGVQAPFARAFALNMEPIFNFLIPEECAVLNPRSQEYFRRTRKELFRVERLEDLIPKGEKRVTEWAKVKLGLDKTDKWFKEAEENNGPFIMGATPCWADFVVGGYMSWARAVWGEESEEWEDIASWNDGRWKRFVEGLKKYEEIK</sequence>
<dbReference type="Gene3D" id="1.20.1050.10">
    <property type="match status" value="1"/>
</dbReference>
<dbReference type="InterPro" id="IPR054416">
    <property type="entry name" value="GST_UstS-like_C"/>
</dbReference>
<feature type="domain" description="GST N-terminal" evidence="1">
    <location>
        <begin position="11"/>
        <end position="110"/>
    </location>
</feature>
<dbReference type="PROSITE" id="PS50404">
    <property type="entry name" value="GST_NTER"/>
    <property type="match status" value="1"/>
</dbReference>
<protein>
    <recommendedName>
        <fullName evidence="1">GST N-terminal domain-containing protein</fullName>
    </recommendedName>
</protein>
<accession>A0A8H8CHI6</accession>
<dbReference type="Gene3D" id="3.40.30.10">
    <property type="entry name" value="Glutaredoxin"/>
    <property type="match status" value="1"/>
</dbReference>
<reference evidence="2" key="1">
    <citation type="submission" date="2021-02" db="EMBL/GenBank/DDBJ databases">
        <title>Psilocybe cubensis genome.</title>
        <authorList>
            <person name="Mckernan K.J."/>
            <person name="Crawford S."/>
            <person name="Trippe A."/>
            <person name="Kane L.T."/>
            <person name="Mclaughlin S."/>
        </authorList>
    </citation>
    <scope>NUCLEOTIDE SEQUENCE [LARGE SCALE GENOMIC DNA]</scope>
    <source>
        <strain evidence="2">MGC-MH-2018</strain>
    </source>
</reference>
<dbReference type="AlphaFoldDB" id="A0A8H8CHI6"/>
<dbReference type="SUPFAM" id="SSF52833">
    <property type="entry name" value="Thioredoxin-like"/>
    <property type="match status" value="1"/>
</dbReference>
<organism evidence="2">
    <name type="scientific">Psilocybe cubensis</name>
    <name type="common">Psychedelic mushroom</name>
    <name type="synonym">Stropharia cubensis</name>
    <dbReference type="NCBI Taxonomy" id="181762"/>
    <lineage>
        <taxon>Eukaryota</taxon>
        <taxon>Fungi</taxon>
        <taxon>Dikarya</taxon>
        <taxon>Basidiomycota</taxon>
        <taxon>Agaricomycotina</taxon>
        <taxon>Agaricomycetes</taxon>
        <taxon>Agaricomycetidae</taxon>
        <taxon>Agaricales</taxon>
        <taxon>Agaricineae</taxon>
        <taxon>Strophariaceae</taxon>
        <taxon>Psilocybe</taxon>
    </lineage>
</organism>
<gene>
    <name evidence="2" type="ORF">JR316_009728</name>
</gene>
<evidence type="ECO:0000313" key="2">
    <source>
        <dbReference type="EMBL" id="KAG5165034.1"/>
    </source>
</evidence>
<dbReference type="InterPro" id="IPR036282">
    <property type="entry name" value="Glutathione-S-Trfase_C_sf"/>
</dbReference>
<dbReference type="InterPro" id="IPR004045">
    <property type="entry name" value="Glutathione_S-Trfase_N"/>
</dbReference>
<dbReference type="SUPFAM" id="SSF47616">
    <property type="entry name" value="GST C-terminal domain-like"/>
    <property type="match status" value="1"/>
</dbReference>
<dbReference type="Pfam" id="PF13409">
    <property type="entry name" value="GST_N_2"/>
    <property type="match status" value="1"/>
</dbReference>
<dbReference type="EMBL" id="JAFIQS010000010">
    <property type="protein sequence ID" value="KAG5165034.1"/>
    <property type="molecule type" value="Genomic_DNA"/>
</dbReference>
<dbReference type="InterPro" id="IPR036249">
    <property type="entry name" value="Thioredoxin-like_sf"/>
</dbReference>
<name>A0A8H8CHI6_PSICU</name>
<comment type="caution">
    <text evidence="2">The sequence shown here is derived from an EMBL/GenBank/DDBJ whole genome shotgun (WGS) entry which is preliminary data.</text>
</comment>
<proteinExistence type="predicted"/>